<dbReference type="STRING" id="984487.A0A1E4SJN3"/>
<gene>
    <name evidence="7" type="ORF">CANTADRAFT_5366</name>
</gene>
<feature type="transmembrane region" description="Helical" evidence="6">
    <location>
        <begin position="136"/>
        <end position="163"/>
    </location>
</feature>
<evidence type="ECO:0000256" key="4">
    <source>
        <dbReference type="ARBA" id="ARBA00022989"/>
    </source>
</evidence>
<name>A0A1E4SJN3_9ASCO</name>
<dbReference type="GeneID" id="30984377"/>
<dbReference type="OrthoDB" id="2417308at2759"/>
<dbReference type="EMBL" id="KV453911">
    <property type="protein sequence ID" value="ODV79642.1"/>
    <property type="molecule type" value="Genomic_DNA"/>
</dbReference>
<feature type="transmembrane region" description="Helical" evidence="6">
    <location>
        <begin position="334"/>
        <end position="359"/>
    </location>
</feature>
<dbReference type="PANTHER" id="PTHR45649:SF7">
    <property type="entry name" value="CHOLINE TRANSPORT PROTEIN"/>
    <property type="match status" value="1"/>
</dbReference>
<keyword evidence="8" id="KW-1185">Reference proteome</keyword>
<dbReference type="Pfam" id="PF13520">
    <property type="entry name" value="AA_permease_2"/>
    <property type="match status" value="1"/>
</dbReference>
<evidence type="ECO:0000256" key="5">
    <source>
        <dbReference type="ARBA" id="ARBA00023136"/>
    </source>
</evidence>
<feature type="transmembrane region" description="Helical" evidence="6">
    <location>
        <begin position="423"/>
        <end position="445"/>
    </location>
</feature>
<sequence>MGFGDINHYVSNGRDGQINLDELARANNKKAGFILEEAQANLELAAETGYKPELRRNFSVLSLLGVGFGLTNSWFGISAALTTGISSGGPMMIVYGIIIVACISMCIAITLSELVSSMPNAGGQYYWTMKLAPKKYAPFASYMCGAFAWAGSVFTSASVTISMATSLVGMYALAHPGFVVQRWHVFIAYQLSNLFLLMFNIYEKPLPALSKGALYISLLSFVVITITILVKASGNYQSAHFVFVEFNNNTGWSSSGIAFIVGLINPNWSFSCLDAATHLSEELLEPRRQIPIAIIGTVIIGLVTSLVYSIAMFFSIKNLDAILTSTTGVPILDIFYQVLGSRAGAIVLESLVFLTALTCNVASHTWQARLCWSFARDNGLPGSRYWSKVNPKTGQPINAHFMSCAWCAVIGCIYMGSTTAYNAMVIGCIIFLLLSYSVPTVFLLLKGRDNIKHGPFWMGKIGLFSNYVVLIWTLFTLVFYSFPPVMPVTAGNMNYVSVVIGVFGVYCVIYWFARGRSKYTTIEVREQGIEALTTNLSRQITNVEMILSNIASRK</sequence>
<evidence type="ECO:0000313" key="7">
    <source>
        <dbReference type="EMBL" id="ODV79642.1"/>
    </source>
</evidence>
<feature type="transmembrane region" description="Helical" evidence="6">
    <location>
        <begin position="397"/>
        <end position="417"/>
    </location>
</feature>
<dbReference type="FunFam" id="1.20.1740.10:FF:000046">
    <property type="entry name" value="Amino-acid permease, putative"/>
    <property type="match status" value="1"/>
</dbReference>
<feature type="transmembrane region" description="Helical" evidence="6">
    <location>
        <begin position="457"/>
        <end position="482"/>
    </location>
</feature>
<keyword evidence="4 6" id="KW-1133">Transmembrane helix</keyword>
<feature type="transmembrane region" description="Helical" evidence="6">
    <location>
        <begin position="252"/>
        <end position="270"/>
    </location>
</feature>
<dbReference type="RefSeq" id="XP_020064764.1">
    <property type="nucleotide sequence ID" value="XM_020210241.1"/>
</dbReference>
<evidence type="ECO:0000256" key="6">
    <source>
        <dbReference type="SAM" id="Phobius"/>
    </source>
</evidence>
<dbReference type="PANTHER" id="PTHR45649">
    <property type="entry name" value="AMINO-ACID PERMEASE BAT1"/>
    <property type="match status" value="1"/>
</dbReference>
<dbReference type="Proteomes" id="UP000094285">
    <property type="component" value="Unassembled WGS sequence"/>
</dbReference>
<feature type="transmembrane region" description="Helical" evidence="6">
    <location>
        <begin position="60"/>
        <end position="81"/>
    </location>
</feature>
<proteinExistence type="predicted"/>
<evidence type="ECO:0000256" key="1">
    <source>
        <dbReference type="ARBA" id="ARBA00004141"/>
    </source>
</evidence>
<dbReference type="Gene3D" id="1.20.1740.10">
    <property type="entry name" value="Amino acid/polyamine transporter I"/>
    <property type="match status" value="1"/>
</dbReference>
<keyword evidence="5 6" id="KW-0472">Membrane</keyword>
<feature type="transmembrane region" description="Helical" evidence="6">
    <location>
        <begin position="290"/>
        <end position="314"/>
    </location>
</feature>
<protein>
    <submittedName>
        <fullName evidence="7">Amino acid transporter</fullName>
    </submittedName>
</protein>
<accession>A0A1E4SJN3</accession>
<reference evidence="8" key="1">
    <citation type="submission" date="2016-05" db="EMBL/GenBank/DDBJ databases">
        <title>Comparative genomics of biotechnologically important yeasts.</title>
        <authorList>
            <consortium name="DOE Joint Genome Institute"/>
            <person name="Riley R."/>
            <person name="Haridas S."/>
            <person name="Wolfe K.H."/>
            <person name="Lopes M.R."/>
            <person name="Hittinger C.T."/>
            <person name="Goker M."/>
            <person name="Salamov A."/>
            <person name="Wisecaver J."/>
            <person name="Long T.M."/>
            <person name="Aerts A.L."/>
            <person name="Barry K."/>
            <person name="Choi C."/>
            <person name="Clum A."/>
            <person name="Coughlan A.Y."/>
            <person name="Deshpande S."/>
            <person name="Douglass A.P."/>
            <person name="Hanson S.J."/>
            <person name="Klenk H.-P."/>
            <person name="Labutti K."/>
            <person name="Lapidus A."/>
            <person name="Lindquist E."/>
            <person name="Lipzen A."/>
            <person name="Meier-Kolthoff J.P."/>
            <person name="Ohm R.A."/>
            <person name="Otillar R.P."/>
            <person name="Pangilinan J."/>
            <person name="Peng Y."/>
            <person name="Rokas A."/>
            <person name="Rosa C.A."/>
            <person name="Scheuner C."/>
            <person name="Sibirny A.A."/>
            <person name="Slot J.C."/>
            <person name="Stielow J.B."/>
            <person name="Sun H."/>
            <person name="Kurtzman C.P."/>
            <person name="Blackwell M."/>
            <person name="Grigoriev I.V."/>
            <person name="Jeffries T.W."/>
        </authorList>
    </citation>
    <scope>NUCLEOTIDE SEQUENCE [LARGE SCALE GENOMIC DNA]</scope>
    <source>
        <strain evidence="8">NRRL Y-17324</strain>
    </source>
</reference>
<evidence type="ECO:0000256" key="3">
    <source>
        <dbReference type="ARBA" id="ARBA00022692"/>
    </source>
</evidence>
<evidence type="ECO:0000313" key="8">
    <source>
        <dbReference type="Proteomes" id="UP000094285"/>
    </source>
</evidence>
<feature type="transmembrane region" description="Helical" evidence="6">
    <location>
        <begin position="183"/>
        <end position="202"/>
    </location>
</feature>
<keyword evidence="2" id="KW-0813">Transport</keyword>
<feature type="transmembrane region" description="Helical" evidence="6">
    <location>
        <begin position="214"/>
        <end position="232"/>
    </location>
</feature>
<dbReference type="GO" id="GO:0016020">
    <property type="term" value="C:membrane"/>
    <property type="evidence" value="ECO:0007669"/>
    <property type="project" value="UniProtKB-SubCell"/>
</dbReference>
<comment type="subcellular location">
    <subcellularLocation>
        <location evidence="1">Membrane</location>
        <topology evidence="1">Multi-pass membrane protein</topology>
    </subcellularLocation>
</comment>
<dbReference type="AlphaFoldDB" id="A0A1E4SJN3"/>
<dbReference type="PIRSF" id="PIRSF006060">
    <property type="entry name" value="AA_transporter"/>
    <property type="match status" value="1"/>
</dbReference>
<evidence type="ECO:0000256" key="2">
    <source>
        <dbReference type="ARBA" id="ARBA00022448"/>
    </source>
</evidence>
<feature type="transmembrane region" description="Helical" evidence="6">
    <location>
        <begin position="494"/>
        <end position="513"/>
    </location>
</feature>
<dbReference type="GO" id="GO:0015101">
    <property type="term" value="F:organic cation transmembrane transporter activity"/>
    <property type="evidence" value="ECO:0007669"/>
    <property type="project" value="UniProtKB-ARBA"/>
</dbReference>
<keyword evidence="3 6" id="KW-0812">Transmembrane</keyword>
<feature type="transmembrane region" description="Helical" evidence="6">
    <location>
        <begin position="93"/>
        <end position="115"/>
    </location>
</feature>
<organism evidence="7 8">
    <name type="scientific">Suhomyces tanzawaensis NRRL Y-17324</name>
    <dbReference type="NCBI Taxonomy" id="984487"/>
    <lineage>
        <taxon>Eukaryota</taxon>
        <taxon>Fungi</taxon>
        <taxon>Dikarya</taxon>
        <taxon>Ascomycota</taxon>
        <taxon>Saccharomycotina</taxon>
        <taxon>Pichiomycetes</taxon>
        <taxon>Debaryomycetaceae</taxon>
        <taxon>Suhomyces</taxon>
    </lineage>
</organism>
<dbReference type="InterPro" id="IPR002293">
    <property type="entry name" value="AA/rel_permease1"/>
</dbReference>